<feature type="domain" description="Carrier" evidence="1">
    <location>
        <begin position="237"/>
        <end position="314"/>
    </location>
</feature>
<dbReference type="InterPro" id="IPR009081">
    <property type="entry name" value="PP-bd_ACP"/>
</dbReference>
<dbReference type="Gene3D" id="1.10.1200.10">
    <property type="entry name" value="ACP-like"/>
    <property type="match status" value="1"/>
</dbReference>
<keyword evidence="3" id="KW-1185">Reference proteome</keyword>
<dbReference type="Proteomes" id="UP001107558">
    <property type="component" value="Chromosome 4"/>
</dbReference>
<dbReference type="InterPro" id="IPR057326">
    <property type="entry name" value="KR_dom"/>
</dbReference>
<dbReference type="GO" id="GO:0004312">
    <property type="term" value="F:fatty acid synthase activity"/>
    <property type="evidence" value="ECO:0007669"/>
    <property type="project" value="TreeGrafter"/>
</dbReference>
<accession>A0A9J6BAV9</accession>
<name>A0A9J6BAV9_POLVA</name>
<dbReference type="AlphaFoldDB" id="A0A9J6BAV9"/>
<dbReference type="EMBL" id="JADBJN010000004">
    <property type="protein sequence ID" value="KAG5666815.1"/>
    <property type="molecule type" value="Genomic_DNA"/>
</dbReference>
<organism evidence="2 3">
    <name type="scientific">Polypedilum vanderplanki</name>
    <name type="common">Sleeping chironomid midge</name>
    <dbReference type="NCBI Taxonomy" id="319348"/>
    <lineage>
        <taxon>Eukaryota</taxon>
        <taxon>Metazoa</taxon>
        <taxon>Ecdysozoa</taxon>
        <taxon>Arthropoda</taxon>
        <taxon>Hexapoda</taxon>
        <taxon>Insecta</taxon>
        <taxon>Pterygota</taxon>
        <taxon>Neoptera</taxon>
        <taxon>Endopterygota</taxon>
        <taxon>Diptera</taxon>
        <taxon>Nematocera</taxon>
        <taxon>Chironomoidea</taxon>
        <taxon>Chironomidae</taxon>
        <taxon>Chironominae</taxon>
        <taxon>Polypedilum</taxon>
        <taxon>Polypedilum</taxon>
    </lineage>
</organism>
<dbReference type="InterPro" id="IPR050091">
    <property type="entry name" value="PKS_NRPS_Biosynth_Enz"/>
</dbReference>
<evidence type="ECO:0000313" key="3">
    <source>
        <dbReference type="Proteomes" id="UP001107558"/>
    </source>
</evidence>
<evidence type="ECO:0000259" key="1">
    <source>
        <dbReference type="PROSITE" id="PS50075"/>
    </source>
</evidence>
<dbReference type="InterPro" id="IPR013968">
    <property type="entry name" value="PKS_KR"/>
</dbReference>
<evidence type="ECO:0000313" key="2">
    <source>
        <dbReference type="EMBL" id="KAG5666815.1"/>
    </source>
</evidence>
<dbReference type="PANTHER" id="PTHR43775:SF23">
    <property type="entry name" value="FATTY ACID SYNTHASE 3"/>
    <property type="match status" value="1"/>
</dbReference>
<gene>
    <name evidence="2" type="ORF">PVAND_014825</name>
</gene>
<dbReference type="SUPFAM" id="SSF51735">
    <property type="entry name" value="NAD(P)-binding Rossmann-fold domains"/>
    <property type="match status" value="1"/>
</dbReference>
<dbReference type="Pfam" id="PF00550">
    <property type="entry name" value="PP-binding"/>
    <property type="match status" value="1"/>
</dbReference>
<comment type="caution">
    <text evidence="2">The sequence shown here is derived from an EMBL/GenBank/DDBJ whole genome shotgun (WGS) entry which is preliminary data.</text>
</comment>
<sequence>MRENENDLSKLPINVTPRFYCNSEHSYIIVGSLGGLGLEFSQWLIGRKCHKLILSSSRGIKNQYQAFKIKYFKSFGVEVVVSTSNILIEAGCEQLIKTAITLGPVGEIFNFAAVIRDAEFENHTIEDFNKSLAPKALATKFLHRLSLKYCPKLKYFVGYSSVMYGRGYSGLPAKVIQWGPFGDVGLLADVELNQRKKLNFESPMQSLRSFLEQHDILLRHPEPIVACTVAVKKHTKSDTKKSFIDMLMEILNIEDRNSISMSSTFSQLGIDSLAGIEMQQMIEKEYNTNFGPNELRSLTIAELEAKINANINQQNRFFQTIEENISKN</sequence>
<protein>
    <recommendedName>
        <fullName evidence="1">Carrier domain-containing protein</fullName>
    </recommendedName>
</protein>
<dbReference type="PROSITE" id="PS50075">
    <property type="entry name" value="CARRIER"/>
    <property type="match status" value="1"/>
</dbReference>
<dbReference type="SMART" id="SM00822">
    <property type="entry name" value="PKS_KR"/>
    <property type="match status" value="1"/>
</dbReference>
<reference evidence="2" key="1">
    <citation type="submission" date="2021-03" db="EMBL/GenBank/DDBJ databases">
        <title>Chromosome level genome of the anhydrobiotic midge Polypedilum vanderplanki.</title>
        <authorList>
            <person name="Yoshida Y."/>
            <person name="Kikawada T."/>
            <person name="Gusev O."/>
        </authorList>
    </citation>
    <scope>NUCLEOTIDE SEQUENCE</scope>
    <source>
        <strain evidence="2">NIAS01</strain>
        <tissue evidence="2">Whole body or cell culture</tissue>
    </source>
</reference>
<proteinExistence type="predicted"/>
<dbReference type="GO" id="GO:0006633">
    <property type="term" value="P:fatty acid biosynthetic process"/>
    <property type="evidence" value="ECO:0007669"/>
    <property type="project" value="TreeGrafter"/>
</dbReference>
<dbReference type="InterPro" id="IPR036291">
    <property type="entry name" value="NAD(P)-bd_dom_sf"/>
</dbReference>
<dbReference type="Pfam" id="PF08659">
    <property type="entry name" value="KR"/>
    <property type="match status" value="1"/>
</dbReference>
<dbReference type="InterPro" id="IPR036736">
    <property type="entry name" value="ACP-like_sf"/>
</dbReference>
<dbReference type="OrthoDB" id="7788402at2759"/>
<dbReference type="SUPFAM" id="SSF47336">
    <property type="entry name" value="ACP-like"/>
    <property type="match status" value="1"/>
</dbReference>
<dbReference type="Gene3D" id="3.40.50.720">
    <property type="entry name" value="NAD(P)-binding Rossmann-like Domain"/>
    <property type="match status" value="1"/>
</dbReference>
<dbReference type="PANTHER" id="PTHR43775">
    <property type="entry name" value="FATTY ACID SYNTHASE"/>
    <property type="match status" value="1"/>
</dbReference>